<evidence type="ECO:0000259" key="1">
    <source>
        <dbReference type="PROSITE" id="PS50181"/>
    </source>
</evidence>
<dbReference type="OrthoDB" id="2864564at2759"/>
<dbReference type="AlphaFoldDB" id="W7I923"/>
<protein>
    <recommendedName>
        <fullName evidence="1">F-box domain-containing protein</fullName>
    </recommendedName>
</protein>
<sequence>MLSALARIPTEIWLEIFSHLSYFDLHSGIKAANREFYCLALAANPLLHGATPRLWARILSLDGGLAYADFLRFSSVCRDFRHLVWESQSSTILQQTFRLPFGKQRDSTADRPRSGQQITIHPSFEKIQLNTTTGTMSIGAKCANEIDDLPIFTENATVPAINIFEFKPQAGQPLRICPVDENGESRAVTVGDVVRTIRATIDEQIQGATTGEVGRRVRGMFERVVQYLPLLYTMEHRSGMHTADALAGYGVFAGFRMHGGVVGQEQEHAWIWRQYWGHLEARDGANSSIAR</sequence>
<evidence type="ECO:0000313" key="2">
    <source>
        <dbReference type="EMBL" id="EWC48818.1"/>
    </source>
</evidence>
<dbReference type="InterPro" id="IPR036047">
    <property type="entry name" value="F-box-like_dom_sf"/>
</dbReference>
<accession>W7I923</accession>
<dbReference type="Proteomes" id="UP000024837">
    <property type="component" value="Unassembled WGS sequence"/>
</dbReference>
<dbReference type="InterPro" id="IPR001810">
    <property type="entry name" value="F-box_dom"/>
</dbReference>
<gene>
    <name evidence="2" type="ORF">DRE_00123</name>
</gene>
<evidence type="ECO:0000313" key="3">
    <source>
        <dbReference type="Proteomes" id="UP000024837"/>
    </source>
</evidence>
<dbReference type="HOGENOM" id="CLU_906060_0_0_1"/>
<keyword evidence="3" id="KW-1185">Reference proteome</keyword>
<dbReference type="SUPFAM" id="SSF81383">
    <property type="entry name" value="F-box domain"/>
    <property type="match status" value="1"/>
</dbReference>
<feature type="domain" description="F-box" evidence="1">
    <location>
        <begin position="2"/>
        <end position="58"/>
    </location>
</feature>
<reference evidence="2 3" key="1">
    <citation type="submission" date="2013-05" db="EMBL/GenBank/DDBJ databases">
        <title>Drechslerella stenobrocha genome reveals carnivorous origination and mechanical trapping mechanism of predatory fungi.</title>
        <authorList>
            <person name="Liu X."/>
            <person name="Zhang W."/>
            <person name="Liu K."/>
        </authorList>
    </citation>
    <scope>NUCLEOTIDE SEQUENCE [LARGE SCALE GENOMIC DNA]</scope>
    <source>
        <strain evidence="2 3">248</strain>
    </source>
</reference>
<dbReference type="PROSITE" id="PS50181">
    <property type="entry name" value="FBOX"/>
    <property type="match status" value="1"/>
</dbReference>
<dbReference type="EMBL" id="KI966371">
    <property type="protein sequence ID" value="EWC48818.1"/>
    <property type="molecule type" value="Genomic_DNA"/>
</dbReference>
<proteinExistence type="predicted"/>
<organism evidence="2 3">
    <name type="scientific">Drechslerella stenobrocha 248</name>
    <dbReference type="NCBI Taxonomy" id="1043628"/>
    <lineage>
        <taxon>Eukaryota</taxon>
        <taxon>Fungi</taxon>
        <taxon>Dikarya</taxon>
        <taxon>Ascomycota</taxon>
        <taxon>Pezizomycotina</taxon>
        <taxon>Orbiliomycetes</taxon>
        <taxon>Orbiliales</taxon>
        <taxon>Orbiliaceae</taxon>
        <taxon>Drechslerella</taxon>
    </lineage>
</organism>
<name>W7I923_9PEZI</name>